<sequence>MKQQHWCGMTAKMGTVLSGVFTIMVTNMYLIFEQQYLGHGNCTEIKLRDRSTSHIINDYITCWSWNIVLFLSLITIIISCFLLYSVYTQVFKGLVTYIIWILFYETANIVIQIITNNDVRVIGEVRAVRWFGLVARILMHCFWMFFVITYTHISYKNQSQGNIISYNRRISMAGGDSPRRKSKII</sequence>
<dbReference type="EMBL" id="JBFSEQ010000002">
    <property type="protein sequence ID" value="KAL2791760.1"/>
    <property type="molecule type" value="Genomic_DNA"/>
</dbReference>
<keyword evidence="1" id="KW-1133">Transmembrane helix</keyword>
<evidence type="ECO:0000256" key="1">
    <source>
        <dbReference type="SAM" id="Phobius"/>
    </source>
</evidence>
<evidence type="ECO:0000313" key="5">
    <source>
        <dbReference type="EMBL" id="KAL2791762.1"/>
    </source>
</evidence>
<dbReference type="EMBL" id="JBFSEQ010000002">
    <property type="protein sequence ID" value="KAL2791762.1"/>
    <property type="molecule type" value="Genomic_DNA"/>
</dbReference>
<feature type="transmembrane region" description="Helical" evidence="1">
    <location>
        <begin position="67"/>
        <end position="87"/>
    </location>
</feature>
<evidence type="ECO:0000313" key="2">
    <source>
        <dbReference type="EMBL" id="KAL2791757.1"/>
    </source>
</evidence>
<evidence type="ECO:0000313" key="3">
    <source>
        <dbReference type="EMBL" id="KAL2791759.1"/>
    </source>
</evidence>
<dbReference type="EMBL" id="JBFSEQ010000002">
    <property type="protein sequence ID" value="KAL2791757.1"/>
    <property type="molecule type" value="Genomic_DNA"/>
</dbReference>
<proteinExistence type="predicted"/>
<feature type="non-terminal residue" evidence="5">
    <location>
        <position position="185"/>
    </location>
</feature>
<organism evidence="5 6">
    <name type="scientific">Daubentonia madagascariensis</name>
    <name type="common">Aye-aye</name>
    <name type="synonym">Sciurus madagascariensis</name>
    <dbReference type="NCBI Taxonomy" id="31869"/>
    <lineage>
        <taxon>Eukaryota</taxon>
        <taxon>Metazoa</taxon>
        <taxon>Chordata</taxon>
        <taxon>Craniata</taxon>
        <taxon>Vertebrata</taxon>
        <taxon>Euteleostomi</taxon>
        <taxon>Mammalia</taxon>
        <taxon>Eutheria</taxon>
        <taxon>Euarchontoglires</taxon>
        <taxon>Primates</taxon>
        <taxon>Strepsirrhini</taxon>
        <taxon>Chiromyiformes</taxon>
        <taxon>Daubentoniidae</taxon>
        <taxon>Daubentonia</taxon>
    </lineage>
</organism>
<evidence type="ECO:0000313" key="4">
    <source>
        <dbReference type="EMBL" id="KAL2791760.1"/>
    </source>
</evidence>
<accession>A0ABD2F325</accession>
<keyword evidence="6" id="KW-1185">Reference proteome</keyword>
<dbReference type="EMBL" id="JBFSEQ010000002">
    <property type="protein sequence ID" value="KAL2791761.1"/>
    <property type="molecule type" value="Genomic_DNA"/>
</dbReference>
<protein>
    <submittedName>
        <fullName evidence="3">Transmembrane protein 217 isoform 1</fullName>
    </submittedName>
    <submittedName>
        <fullName evidence="2">Transmembrane protein 217 isoform 2</fullName>
    </submittedName>
    <submittedName>
        <fullName evidence="4">Transmembrane protein 217 isoform 3</fullName>
    </submittedName>
    <submittedName>
        <fullName evidence="5">Transmembrane protein 217 isoform 4</fullName>
    </submittedName>
</protein>
<name>A0ABD2F325_DAUMA</name>
<dbReference type="EMBL" id="JBFSEQ010000002">
    <property type="protein sequence ID" value="KAL2791758.1"/>
    <property type="molecule type" value="Genomic_DNA"/>
</dbReference>
<feature type="transmembrane region" description="Helical" evidence="1">
    <location>
        <begin position="127"/>
        <end position="150"/>
    </location>
</feature>
<keyword evidence="1 5" id="KW-0812">Transmembrane</keyword>
<feature type="transmembrane region" description="Helical" evidence="1">
    <location>
        <begin position="94"/>
        <end position="115"/>
    </location>
</feature>
<gene>
    <name evidence="5" type="ORF">WCI35_007133</name>
</gene>
<dbReference type="Proteomes" id="UP001610411">
    <property type="component" value="Unassembled WGS sequence"/>
</dbReference>
<comment type="caution">
    <text evidence="5">The sequence shown here is derived from an EMBL/GenBank/DDBJ whole genome shotgun (WGS) entry which is preliminary data.</text>
</comment>
<reference evidence="5 6" key="1">
    <citation type="journal article" date="2024" name="G3 (Bethesda)">
        <title>A hybrid genome assembly of the endangered aye-aye (Daubentonia madagascariensis).</title>
        <authorList>
            <person name="Versoza C.J."/>
            <person name="Pfeifer S.P."/>
        </authorList>
    </citation>
    <scope>NUCLEOTIDE SEQUENCE [LARGE SCALE GENOMIC DNA]</scope>
    <source>
        <strain evidence="5">6821</strain>
    </source>
</reference>
<feature type="transmembrane region" description="Helical" evidence="1">
    <location>
        <begin position="12"/>
        <end position="32"/>
    </location>
</feature>
<dbReference type="AlphaFoldDB" id="A0ABD2F325"/>
<keyword evidence="1" id="KW-0472">Membrane</keyword>
<dbReference type="PANTHER" id="PTHR34928:SF2">
    <property type="entry name" value="TRANSMEMBRANE PROTEIN 217"/>
    <property type="match status" value="1"/>
</dbReference>
<evidence type="ECO:0000313" key="6">
    <source>
        <dbReference type="Proteomes" id="UP001610411"/>
    </source>
</evidence>
<dbReference type="InterPro" id="IPR027862">
    <property type="entry name" value="DUF4534"/>
</dbReference>
<dbReference type="Pfam" id="PF15049">
    <property type="entry name" value="DUF4534"/>
    <property type="match status" value="1"/>
</dbReference>
<dbReference type="EMBL" id="JBFSEQ010000002">
    <property type="protein sequence ID" value="KAL2791759.1"/>
    <property type="molecule type" value="Genomic_DNA"/>
</dbReference>
<dbReference type="PANTHER" id="PTHR34928">
    <property type="entry name" value="TRANSMEMBRANE PROTEIN 217"/>
    <property type="match status" value="1"/>
</dbReference>